<reference evidence="2 3" key="1">
    <citation type="submission" date="2020-02" db="EMBL/GenBank/DDBJ databases">
        <title>Aliifodinibius halophilus 2W32, complete genome.</title>
        <authorList>
            <person name="Li Y."/>
            <person name="Wu S."/>
        </authorList>
    </citation>
    <scope>NUCLEOTIDE SEQUENCE [LARGE SCALE GENOMIC DNA]</scope>
    <source>
        <strain evidence="2 3">2W32</strain>
    </source>
</reference>
<feature type="region of interest" description="Disordered" evidence="1">
    <location>
        <begin position="1"/>
        <end position="51"/>
    </location>
</feature>
<evidence type="ECO:0000313" key="3">
    <source>
        <dbReference type="Proteomes" id="UP000479132"/>
    </source>
</evidence>
<dbReference type="AlphaFoldDB" id="A0A6M1T6K9"/>
<dbReference type="Proteomes" id="UP000479132">
    <property type="component" value="Unassembled WGS sequence"/>
</dbReference>
<protein>
    <submittedName>
        <fullName evidence="2">Uncharacterized protein</fullName>
    </submittedName>
</protein>
<proteinExistence type="predicted"/>
<gene>
    <name evidence="2" type="ORF">G3569_04790</name>
</gene>
<dbReference type="EMBL" id="JAALLS010000004">
    <property type="protein sequence ID" value="NGP87661.1"/>
    <property type="molecule type" value="Genomic_DNA"/>
</dbReference>
<dbReference type="RefSeq" id="WP_165266624.1">
    <property type="nucleotide sequence ID" value="NZ_JAALLS010000004.1"/>
</dbReference>
<keyword evidence="3" id="KW-1185">Reference proteome</keyword>
<evidence type="ECO:0000256" key="1">
    <source>
        <dbReference type="SAM" id="MobiDB-lite"/>
    </source>
</evidence>
<organism evidence="2 3">
    <name type="scientific">Fodinibius halophilus</name>
    <dbReference type="NCBI Taxonomy" id="1736908"/>
    <lineage>
        <taxon>Bacteria</taxon>
        <taxon>Pseudomonadati</taxon>
        <taxon>Balneolota</taxon>
        <taxon>Balneolia</taxon>
        <taxon>Balneolales</taxon>
        <taxon>Balneolaceae</taxon>
        <taxon>Fodinibius</taxon>
    </lineage>
</organism>
<name>A0A6M1T6K9_9BACT</name>
<feature type="compositionally biased region" description="Polar residues" evidence="1">
    <location>
        <begin position="42"/>
        <end position="51"/>
    </location>
</feature>
<sequence length="103" mass="11150">MAQFYNIGSPQSGSKTLCQQLTNGSISNPSGDVDPLFEHTSKSNADNGQPKTITSCNSSLNILPAKNNFSFNPGEYKINISFHNALLSSQTFVFQEPDPPRLG</sequence>
<feature type="compositionally biased region" description="Polar residues" evidence="1">
    <location>
        <begin position="1"/>
        <end position="30"/>
    </location>
</feature>
<evidence type="ECO:0000313" key="2">
    <source>
        <dbReference type="EMBL" id="NGP87661.1"/>
    </source>
</evidence>
<comment type="caution">
    <text evidence="2">The sequence shown here is derived from an EMBL/GenBank/DDBJ whole genome shotgun (WGS) entry which is preliminary data.</text>
</comment>
<accession>A0A6M1T6K9</accession>